<dbReference type="PROSITE" id="PS00107">
    <property type="entry name" value="PROTEIN_KINASE_ATP"/>
    <property type="match status" value="1"/>
</dbReference>
<feature type="non-terminal residue" evidence="12">
    <location>
        <position position="1"/>
    </location>
</feature>
<dbReference type="Proteomes" id="UP000095023">
    <property type="component" value="Unassembled WGS sequence"/>
</dbReference>
<name>A0A1E4TAY6_9ASCO</name>
<dbReference type="EC" id="2.7.11.1" evidence="1"/>
<dbReference type="FunFam" id="1.10.510.10:FF:000571">
    <property type="entry name" value="Maternal embryonic leucine zipper kinase"/>
    <property type="match status" value="1"/>
</dbReference>
<dbReference type="GO" id="GO:0007165">
    <property type="term" value="P:signal transduction"/>
    <property type="evidence" value="ECO:0007669"/>
    <property type="project" value="TreeGrafter"/>
</dbReference>
<gene>
    <name evidence="12" type="ORF">CANCADRAFT_13094</name>
</gene>
<dbReference type="CDD" id="cd14008">
    <property type="entry name" value="STKc_LKB1_CaMKK"/>
    <property type="match status" value="1"/>
</dbReference>
<keyword evidence="4 9" id="KW-0547">Nucleotide-binding</keyword>
<reference evidence="13" key="1">
    <citation type="submission" date="2016-02" db="EMBL/GenBank/DDBJ databases">
        <title>Comparative genomics of biotechnologically important yeasts.</title>
        <authorList>
            <consortium name="DOE Joint Genome Institute"/>
            <person name="Riley R."/>
            <person name="Haridas S."/>
            <person name="Wolfe K.H."/>
            <person name="Lopes M.R."/>
            <person name="Hittinger C.T."/>
            <person name="Goker M."/>
            <person name="Salamov A."/>
            <person name="Wisecaver J."/>
            <person name="Long T.M."/>
            <person name="Aerts A.L."/>
            <person name="Barry K."/>
            <person name="Choi C."/>
            <person name="Clum A."/>
            <person name="Coughlan A.Y."/>
            <person name="Deshpande S."/>
            <person name="Douglass A.P."/>
            <person name="Hanson S.J."/>
            <person name="Klenk H.-P."/>
            <person name="Labutti K."/>
            <person name="Lapidus A."/>
            <person name="Lindquist E."/>
            <person name="Lipzen A."/>
            <person name="Meier-Kolthoff J.P."/>
            <person name="Ohm R.A."/>
            <person name="Otillar R.P."/>
            <person name="Pangilinan J."/>
            <person name="Peng Y."/>
            <person name="Rokas A."/>
            <person name="Rosa C.A."/>
            <person name="Scheuner C."/>
            <person name="Sibirny A.A."/>
            <person name="Slot J.C."/>
            <person name="Stielow J.B."/>
            <person name="Sun H."/>
            <person name="Kurtzman C.P."/>
            <person name="Blackwell M."/>
            <person name="Jeffries T.W."/>
            <person name="Grigoriev I.V."/>
        </authorList>
    </citation>
    <scope>NUCLEOTIDE SEQUENCE [LARGE SCALE GENOMIC DNA]</scope>
    <source>
        <strain evidence="13">NRRL Y-17796</strain>
    </source>
</reference>
<dbReference type="SUPFAM" id="SSF56112">
    <property type="entry name" value="Protein kinase-like (PK-like)"/>
    <property type="match status" value="1"/>
</dbReference>
<dbReference type="GO" id="GO:0001558">
    <property type="term" value="P:regulation of cell growth"/>
    <property type="evidence" value="ECO:0007669"/>
    <property type="project" value="UniProtKB-ARBA"/>
</dbReference>
<evidence type="ECO:0000256" key="5">
    <source>
        <dbReference type="ARBA" id="ARBA00022777"/>
    </source>
</evidence>
<evidence type="ECO:0000259" key="11">
    <source>
        <dbReference type="PROSITE" id="PS50011"/>
    </source>
</evidence>
<comment type="catalytic activity">
    <reaction evidence="8">
        <text>L-seryl-[protein] + ATP = O-phospho-L-seryl-[protein] + ADP + H(+)</text>
        <dbReference type="Rhea" id="RHEA:17989"/>
        <dbReference type="Rhea" id="RHEA-COMP:9863"/>
        <dbReference type="Rhea" id="RHEA-COMP:11604"/>
        <dbReference type="ChEBI" id="CHEBI:15378"/>
        <dbReference type="ChEBI" id="CHEBI:29999"/>
        <dbReference type="ChEBI" id="CHEBI:30616"/>
        <dbReference type="ChEBI" id="CHEBI:83421"/>
        <dbReference type="ChEBI" id="CHEBI:456216"/>
        <dbReference type="EC" id="2.7.11.1"/>
    </reaction>
</comment>
<evidence type="ECO:0000256" key="3">
    <source>
        <dbReference type="ARBA" id="ARBA00022679"/>
    </source>
</evidence>
<keyword evidence="3" id="KW-0808">Transferase</keyword>
<dbReference type="GO" id="GO:0004674">
    <property type="term" value="F:protein serine/threonine kinase activity"/>
    <property type="evidence" value="ECO:0007669"/>
    <property type="project" value="UniProtKB-KW"/>
</dbReference>
<evidence type="ECO:0000256" key="9">
    <source>
        <dbReference type="PROSITE-ProRule" id="PRU10141"/>
    </source>
</evidence>
<feature type="domain" description="Protein kinase" evidence="11">
    <location>
        <begin position="4"/>
        <end position="278"/>
    </location>
</feature>
<dbReference type="EMBL" id="KV453843">
    <property type="protein sequence ID" value="ODV88922.1"/>
    <property type="molecule type" value="Genomic_DNA"/>
</dbReference>
<dbReference type="GO" id="GO:0005524">
    <property type="term" value="F:ATP binding"/>
    <property type="evidence" value="ECO:0007669"/>
    <property type="project" value="UniProtKB-UniRule"/>
</dbReference>
<protein>
    <recommendedName>
        <fullName evidence="1">non-specific serine/threonine protein kinase</fullName>
        <ecNumber evidence="1">2.7.11.1</ecNumber>
    </recommendedName>
</protein>
<dbReference type="InterPro" id="IPR011009">
    <property type="entry name" value="Kinase-like_dom_sf"/>
</dbReference>
<dbReference type="GO" id="GO:0050793">
    <property type="term" value="P:regulation of developmental process"/>
    <property type="evidence" value="ECO:0007669"/>
    <property type="project" value="UniProtKB-ARBA"/>
</dbReference>
<dbReference type="InterPro" id="IPR017441">
    <property type="entry name" value="Protein_kinase_ATP_BS"/>
</dbReference>
<dbReference type="PANTHER" id="PTHR43895">
    <property type="entry name" value="CALCIUM/CALMODULIN-DEPENDENT PROTEIN KINASE KINASE-RELATED"/>
    <property type="match status" value="1"/>
</dbReference>
<keyword evidence="13" id="KW-1185">Reference proteome</keyword>
<dbReference type="InterPro" id="IPR000719">
    <property type="entry name" value="Prot_kinase_dom"/>
</dbReference>
<proteinExistence type="inferred from homology"/>
<evidence type="ECO:0000256" key="1">
    <source>
        <dbReference type="ARBA" id="ARBA00012513"/>
    </source>
</evidence>
<evidence type="ECO:0000256" key="6">
    <source>
        <dbReference type="ARBA" id="ARBA00022840"/>
    </source>
</evidence>
<dbReference type="Gene3D" id="1.10.510.10">
    <property type="entry name" value="Transferase(Phosphotransferase) domain 1"/>
    <property type="match status" value="1"/>
</dbReference>
<evidence type="ECO:0000313" key="12">
    <source>
        <dbReference type="EMBL" id="ODV88922.1"/>
    </source>
</evidence>
<organism evidence="12 13">
    <name type="scientific">Tortispora caseinolytica NRRL Y-17796</name>
    <dbReference type="NCBI Taxonomy" id="767744"/>
    <lineage>
        <taxon>Eukaryota</taxon>
        <taxon>Fungi</taxon>
        <taxon>Dikarya</taxon>
        <taxon>Ascomycota</taxon>
        <taxon>Saccharomycotina</taxon>
        <taxon>Trigonopsidomycetes</taxon>
        <taxon>Trigonopsidales</taxon>
        <taxon>Trigonopsidaceae</taxon>
        <taxon>Tortispora</taxon>
    </lineage>
</organism>
<dbReference type="PANTHER" id="PTHR43895:SF152">
    <property type="entry name" value="SERINE_THREONINE-PROTEIN KINASE TOS3"/>
    <property type="match status" value="1"/>
</dbReference>
<keyword evidence="2 10" id="KW-0723">Serine/threonine-protein kinase</keyword>
<dbReference type="PROSITE" id="PS50011">
    <property type="entry name" value="PROTEIN_KINASE_DOM"/>
    <property type="match status" value="1"/>
</dbReference>
<dbReference type="Gene3D" id="3.30.200.20">
    <property type="entry name" value="Phosphorylase Kinase, domain 1"/>
    <property type="match status" value="1"/>
</dbReference>
<evidence type="ECO:0000256" key="7">
    <source>
        <dbReference type="ARBA" id="ARBA00047899"/>
    </source>
</evidence>
<keyword evidence="5" id="KW-0418">Kinase</keyword>
<keyword evidence="6 9" id="KW-0067">ATP-binding</keyword>
<evidence type="ECO:0000313" key="13">
    <source>
        <dbReference type="Proteomes" id="UP000095023"/>
    </source>
</evidence>
<evidence type="ECO:0000256" key="4">
    <source>
        <dbReference type="ARBA" id="ARBA00022741"/>
    </source>
</evidence>
<evidence type="ECO:0000256" key="8">
    <source>
        <dbReference type="ARBA" id="ARBA00048679"/>
    </source>
</evidence>
<dbReference type="InterPro" id="IPR008271">
    <property type="entry name" value="Ser/Thr_kinase_AS"/>
</dbReference>
<comment type="similarity">
    <text evidence="10">Belongs to the protein kinase superfamily.</text>
</comment>
<dbReference type="GO" id="GO:0042149">
    <property type="term" value="P:cellular response to glucose starvation"/>
    <property type="evidence" value="ECO:0007669"/>
    <property type="project" value="UniProtKB-ARBA"/>
</dbReference>
<accession>A0A1E4TAY6</accession>
<feature type="binding site" evidence="9">
    <location>
        <position position="33"/>
    </location>
    <ligand>
        <name>ATP</name>
        <dbReference type="ChEBI" id="CHEBI:30616"/>
    </ligand>
</feature>
<dbReference type="AlphaFoldDB" id="A0A1E4TAY6"/>
<dbReference type="PROSITE" id="PS00108">
    <property type="entry name" value="PROTEIN_KINASE_ST"/>
    <property type="match status" value="1"/>
</dbReference>
<dbReference type="SMART" id="SM00220">
    <property type="entry name" value="S_TKc"/>
    <property type="match status" value="1"/>
</dbReference>
<sequence>VNTYEIVRELGRGQHGKVKLARDLLTNEYVAIKIVSRIGRARLGRPLSAGSSQEEKVRREIAILKKCNHPNIVKLREVLDDAASSKIYLVLEYVERGEIQWHDSYDNPILNEEQSRSAFRDVVQGLEYLHFQGIIHRDIKPANLLVAHDGSIKISDFGVSYSAFNSELAKTAGTPAFFAPEICYNDPNQPPPPITYKIDIWALGVTLYCFFYGRVPFMAENEFELFNVIATEDVIIPKNEDGSLVADISPEGIDILIKLLQKNSDERPSIPEIKNHPW</sequence>
<dbReference type="OrthoDB" id="68483at2759"/>
<evidence type="ECO:0000256" key="2">
    <source>
        <dbReference type="ARBA" id="ARBA00022527"/>
    </source>
</evidence>
<feature type="non-terminal residue" evidence="12">
    <location>
        <position position="278"/>
    </location>
</feature>
<comment type="catalytic activity">
    <reaction evidence="7">
        <text>L-threonyl-[protein] + ATP = O-phospho-L-threonyl-[protein] + ADP + H(+)</text>
        <dbReference type="Rhea" id="RHEA:46608"/>
        <dbReference type="Rhea" id="RHEA-COMP:11060"/>
        <dbReference type="Rhea" id="RHEA-COMP:11605"/>
        <dbReference type="ChEBI" id="CHEBI:15378"/>
        <dbReference type="ChEBI" id="CHEBI:30013"/>
        <dbReference type="ChEBI" id="CHEBI:30616"/>
        <dbReference type="ChEBI" id="CHEBI:61977"/>
        <dbReference type="ChEBI" id="CHEBI:456216"/>
        <dbReference type="EC" id="2.7.11.1"/>
    </reaction>
</comment>
<evidence type="ECO:0000256" key="10">
    <source>
        <dbReference type="RuleBase" id="RU000304"/>
    </source>
</evidence>
<dbReference type="Pfam" id="PF00069">
    <property type="entry name" value="Pkinase"/>
    <property type="match status" value="1"/>
</dbReference>
<dbReference type="FunFam" id="3.30.200.20:FF:000206">
    <property type="entry name" value="Serine/threonine-protein kinase Ssp1"/>
    <property type="match status" value="1"/>
</dbReference>